<dbReference type="SMART" id="SM00346">
    <property type="entry name" value="HTH_ICLR"/>
    <property type="match status" value="1"/>
</dbReference>
<dbReference type="InterPro" id="IPR029016">
    <property type="entry name" value="GAF-like_dom_sf"/>
</dbReference>
<evidence type="ECO:0000256" key="1">
    <source>
        <dbReference type="ARBA" id="ARBA00023015"/>
    </source>
</evidence>
<evidence type="ECO:0000259" key="5">
    <source>
        <dbReference type="PROSITE" id="PS51077"/>
    </source>
</evidence>
<organism evidence="7 8">
    <name type="scientific">Vineibacter terrae</name>
    <dbReference type="NCBI Taxonomy" id="2586908"/>
    <lineage>
        <taxon>Bacteria</taxon>
        <taxon>Pseudomonadati</taxon>
        <taxon>Pseudomonadota</taxon>
        <taxon>Alphaproteobacteria</taxon>
        <taxon>Hyphomicrobiales</taxon>
        <taxon>Vineibacter</taxon>
    </lineage>
</organism>
<name>A0A5C8PTR2_9HYPH</name>
<dbReference type="Pfam" id="PF01614">
    <property type="entry name" value="IclR_C"/>
    <property type="match status" value="1"/>
</dbReference>
<keyword evidence="1" id="KW-0805">Transcription regulation</keyword>
<feature type="region of interest" description="Disordered" evidence="4">
    <location>
        <begin position="1"/>
        <end position="20"/>
    </location>
</feature>
<evidence type="ECO:0000313" key="8">
    <source>
        <dbReference type="Proteomes" id="UP000321638"/>
    </source>
</evidence>
<reference evidence="7 8" key="1">
    <citation type="submission" date="2019-06" db="EMBL/GenBank/DDBJ databases">
        <title>New taxonomy in bacterial strain CC-CFT640, isolated from vineyard.</title>
        <authorList>
            <person name="Lin S.-Y."/>
            <person name="Tsai C.-F."/>
            <person name="Young C.-C."/>
        </authorList>
    </citation>
    <scope>NUCLEOTIDE SEQUENCE [LARGE SCALE GENOMIC DNA]</scope>
    <source>
        <strain evidence="7 8">CC-CFT640</strain>
    </source>
</reference>
<dbReference type="AlphaFoldDB" id="A0A5C8PTR2"/>
<dbReference type="EMBL" id="VDUZ01000003">
    <property type="protein sequence ID" value="TXL81718.1"/>
    <property type="molecule type" value="Genomic_DNA"/>
</dbReference>
<dbReference type="Gene3D" id="3.30.450.40">
    <property type="match status" value="1"/>
</dbReference>
<dbReference type="Proteomes" id="UP000321638">
    <property type="component" value="Unassembled WGS sequence"/>
</dbReference>
<gene>
    <name evidence="7" type="ORF">FHP25_04095</name>
</gene>
<evidence type="ECO:0000313" key="7">
    <source>
        <dbReference type="EMBL" id="TXL81718.1"/>
    </source>
</evidence>
<dbReference type="InterPro" id="IPR036390">
    <property type="entry name" value="WH_DNA-bd_sf"/>
</dbReference>
<dbReference type="GO" id="GO:0003677">
    <property type="term" value="F:DNA binding"/>
    <property type="evidence" value="ECO:0007669"/>
    <property type="project" value="UniProtKB-KW"/>
</dbReference>
<protein>
    <submittedName>
        <fullName evidence="7">IclR family transcriptional regulator</fullName>
    </submittedName>
</protein>
<dbReference type="InterPro" id="IPR005471">
    <property type="entry name" value="Tscrpt_reg_IclR_N"/>
</dbReference>
<dbReference type="InterPro" id="IPR050707">
    <property type="entry name" value="HTH_MetabolicPath_Reg"/>
</dbReference>
<feature type="compositionally biased region" description="Basic residues" evidence="4">
    <location>
        <begin position="1"/>
        <end position="11"/>
    </location>
</feature>
<sequence length="269" mass="29266">MTKPTARRPKRGSRDEGRDSPLFVRSVEKAMTFIAAFDAGHRHLSLSQLAERVGTDMSTAQRFVYTLEKLGLLRKAAGTRLYEVAPQLLNLGHRYLVGNELIERATPTMLHLSKTTEATINLMVPDGVDIVYISRFHSRNLVNAEIMIGARLPMFATASGMAILARMPPEDAEQILASSNFTRLTNFTETRLEVIRKRLADIRKKGYAVAYQETSVGDISVASAILGADGAPVAGLGISTSTLTMSLQAAENAYAPLVMAAASSLSQRL</sequence>
<accession>A0A5C8PTR2</accession>
<feature type="domain" description="IclR-ED" evidence="6">
    <location>
        <begin position="87"/>
        <end position="269"/>
    </location>
</feature>
<evidence type="ECO:0000256" key="4">
    <source>
        <dbReference type="SAM" id="MobiDB-lite"/>
    </source>
</evidence>
<dbReference type="OrthoDB" id="6057486at2"/>
<dbReference type="Pfam" id="PF09339">
    <property type="entry name" value="HTH_IclR"/>
    <property type="match status" value="1"/>
</dbReference>
<dbReference type="Gene3D" id="1.10.10.10">
    <property type="entry name" value="Winged helix-like DNA-binding domain superfamily/Winged helix DNA-binding domain"/>
    <property type="match status" value="1"/>
</dbReference>
<evidence type="ECO:0000259" key="6">
    <source>
        <dbReference type="PROSITE" id="PS51078"/>
    </source>
</evidence>
<dbReference type="GO" id="GO:0003700">
    <property type="term" value="F:DNA-binding transcription factor activity"/>
    <property type="evidence" value="ECO:0007669"/>
    <property type="project" value="TreeGrafter"/>
</dbReference>
<dbReference type="RefSeq" id="WP_147845626.1">
    <property type="nucleotide sequence ID" value="NZ_VDUZ01000003.1"/>
</dbReference>
<dbReference type="PANTHER" id="PTHR30136:SF35">
    <property type="entry name" value="HTH-TYPE TRANSCRIPTIONAL REGULATOR RV1719"/>
    <property type="match status" value="1"/>
</dbReference>
<dbReference type="SUPFAM" id="SSF46785">
    <property type="entry name" value="Winged helix' DNA-binding domain"/>
    <property type="match status" value="1"/>
</dbReference>
<dbReference type="GO" id="GO:0045892">
    <property type="term" value="P:negative regulation of DNA-templated transcription"/>
    <property type="evidence" value="ECO:0007669"/>
    <property type="project" value="TreeGrafter"/>
</dbReference>
<comment type="caution">
    <text evidence="7">The sequence shown here is derived from an EMBL/GenBank/DDBJ whole genome shotgun (WGS) entry which is preliminary data.</text>
</comment>
<dbReference type="PANTHER" id="PTHR30136">
    <property type="entry name" value="HELIX-TURN-HELIX TRANSCRIPTIONAL REGULATOR, ICLR FAMILY"/>
    <property type="match status" value="1"/>
</dbReference>
<evidence type="ECO:0000256" key="3">
    <source>
        <dbReference type="ARBA" id="ARBA00023163"/>
    </source>
</evidence>
<dbReference type="SUPFAM" id="SSF55781">
    <property type="entry name" value="GAF domain-like"/>
    <property type="match status" value="1"/>
</dbReference>
<evidence type="ECO:0000256" key="2">
    <source>
        <dbReference type="ARBA" id="ARBA00023125"/>
    </source>
</evidence>
<keyword evidence="2" id="KW-0238">DNA-binding</keyword>
<proteinExistence type="predicted"/>
<dbReference type="InterPro" id="IPR036388">
    <property type="entry name" value="WH-like_DNA-bd_sf"/>
</dbReference>
<dbReference type="InterPro" id="IPR014757">
    <property type="entry name" value="Tscrpt_reg_IclR_C"/>
</dbReference>
<keyword evidence="8" id="KW-1185">Reference proteome</keyword>
<dbReference type="PROSITE" id="PS51077">
    <property type="entry name" value="HTH_ICLR"/>
    <property type="match status" value="1"/>
</dbReference>
<dbReference type="PROSITE" id="PS51078">
    <property type="entry name" value="ICLR_ED"/>
    <property type="match status" value="1"/>
</dbReference>
<keyword evidence="3" id="KW-0804">Transcription</keyword>
<feature type="domain" description="HTH iclR-type" evidence="5">
    <location>
        <begin position="24"/>
        <end position="86"/>
    </location>
</feature>